<feature type="transmembrane region" description="Helical" evidence="1">
    <location>
        <begin position="29"/>
        <end position="52"/>
    </location>
</feature>
<evidence type="ECO:0000256" key="1">
    <source>
        <dbReference type="SAM" id="Phobius"/>
    </source>
</evidence>
<keyword evidence="3" id="KW-1185">Reference proteome</keyword>
<dbReference type="EMBL" id="ABIC01000029">
    <property type="protein sequence ID" value="EDP99931.1"/>
    <property type="molecule type" value="Genomic_DNA"/>
</dbReference>
<keyword evidence="1" id="KW-0472">Membrane</keyword>
<evidence type="ECO:0000313" key="2">
    <source>
        <dbReference type="EMBL" id="EDP99931.1"/>
    </source>
</evidence>
<gene>
    <name evidence="2" type="ORF">KT99_05657</name>
</gene>
<sequence>MVFVGSVWPEQSQEVFKLVQTWFQVKAGWLYISGVAIFLIFIIFVMLAVSVISSLGRITPNL</sequence>
<accession>A9DFM6</accession>
<dbReference type="Proteomes" id="UP000005839">
    <property type="component" value="Unassembled WGS sequence"/>
</dbReference>
<reference evidence="2 3" key="1">
    <citation type="submission" date="2007-10" db="EMBL/GenBank/DDBJ databases">
        <authorList>
            <person name="Yayanos A."/>
            <person name="Ferriera S."/>
            <person name="Johnson J."/>
            <person name="Kravitz S."/>
            <person name="Halpern A."/>
            <person name="Remington K."/>
            <person name="Beeson K."/>
            <person name="Tran B."/>
            <person name="Rogers Y.-H."/>
            <person name="Friedman R."/>
            <person name="Venter J.C."/>
        </authorList>
    </citation>
    <scope>NUCLEOTIDE SEQUENCE [LARGE SCALE GENOMIC DNA]</scope>
    <source>
        <strain evidence="2 3">KT99</strain>
    </source>
</reference>
<keyword evidence="1" id="KW-0812">Transmembrane</keyword>
<proteinExistence type="predicted"/>
<comment type="caution">
    <text evidence="2">The sequence shown here is derived from an EMBL/GenBank/DDBJ whole genome shotgun (WGS) entry which is preliminary data.</text>
</comment>
<dbReference type="AlphaFoldDB" id="A9DFM6"/>
<protein>
    <submittedName>
        <fullName evidence="2">Uncharacterized protein</fullName>
    </submittedName>
</protein>
<dbReference type="STRING" id="314608.KT99_05657"/>
<name>A9DFM6_9GAMM</name>
<organism evidence="2 3">
    <name type="scientific">Shewanella benthica KT99</name>
    <dbReference type="NCBI Taxonomy" id="314608"/>
    <lineage>
        <taxon>Bacteria</taxon>
        <taxon>Pseudomonadati</taxon>
        <taxon>Pseudomonadota</taxon>
        <taxon>Gammaproteobacteria</taxon>
        <taxon>Alteromonadales</taxon>
        <taxon>Shewanellaceae</taxon>
        <taxon>Shewanella</taxon>
    </lineage>
</organism>
<evidence type="ECO:0000313" key="3">
    <source>
        <dbReference type="Proteomes" id="UP000005839"/>
    </source>
</evidence>
<keyword evidence="1" id="KW-1133">Transmembrane helix</keyword>